<gene>
    <name evidence="1" type="ORF">SAMN05421504_101203</name>
</gene>
<evidence type="ECO:0008006" key="3">
    <source>
        <dbReference type="Google" id="ProtNLM"/>
    </source>
</evidence>
<dbReference type="Proteomes" id="UP000199515">
    <property type="component" value="Unassembled WGS sequence"/>
</dbReference>
<evidence type="ECO:0000313" key="2">
    <source>
        <dbReference type="Proteomes" id="UP000199515"/>
    </source>
</evidence>
<dbReference type="RefSeq" id="WP_091285387.1">
    <property type="nucleotide sequence ID" value="NZ_FNON01000001.1"/>
</dbReference>
<dbReference type="EMBL" id="FNON01000001">
    <property type="protein sequence ID" value="SDW30244.1"/>
    <property type="molecule type" value="Genomic_DNA"/>
</dbReference>
<organism evidence="1 2">
    <name type="scientific">Amycolatopsis xylanica</name>
    <dbReference type="NCBI Taxonomy" id="589385"/>
    <lineage>
        <taxon>Bacteria</taxon>
        <taxon>Bacillati</taxon>
        <taxon>Actinomycetota</taxon>
        <taxon>Actinomycetes</taxon>
        <taxon>Pseudonocardiales</taxon>
        <taxon>Pseudonocardiaceae</taxon>
        <taxon>Amycolatopsis</taxon>
    </lineage>
</organism>
<keyword evidence="2" id="KW-1185">Reference proteome</keyword>
<evidence type="ECO:0000313" key="1">
    <source>
        <dbReference type="EMBL" id="SDW30244.1"/>
    </source>
</evidence>
<proteinExistence type="predicted"/>
<sequence length="330" mass="35758">MNAAEAHLTQGSFGDPAGLLADRDTWYAGAVEVLGVTPLPEAVNLDAAHRRVLGRARIDQDMVGERLPHGSASSVEPAAGFPLRDKLWATSLAGEGDSALRQTVVDAFELGGMPPFQRWRLDDEHVAALAAGLQRLDGVFPELGPTTLDFVREVVVHDSPILSAYVAQVPESIFLGSRILRKSPDVIAEALLHESLHEKSAVIRLARVLFAPGYAEETSPLLTLPWTRGGGRPRRFSAWRLLSAAHVYTHLAIFCSGESVSAESRARVPEYFARGSLMLDALRTKTFSRCLGLDGGSFVDFLLRALAYLDIEPGYAIDGQQITEPATAQH</sequence>
<dbReference type="STRING" id="589385.SAMN05421504_101203"/>
<dbReference type="OrthoDB" id="6026908at2"/>
<dbReference type="AlphaFoldDB" id="A0A1H2SGJ3"/>
<accession>A0A1H2SGJ3</accession>
<protein>
    <recommendedName>
        <fullName evidence="3">HEXXH motif-containing protein</fullName>
    </recommendedName>
</protein>
<reference evidence="1 2" key="1">
    <citation type="submission" date="2016-10" db="EMBL/GenBank/DDBJ databases">
        <authorList>
            <person name="de Groot N.N."/>
        </authorList>
    </citation>
    <scope>NUCLEOTIDE SEQUENCE [LARGE SCALE GENOMIC DNA]</scope>
    <source>
        <strain evidence="1 2">CPCC 202699</strain>
    </source>
</reference>
<name>A0A1H2SGJ3_9PSEU</name>